<comment type="subcellular location">
    <subcellularLocation>
        <location evidence="1">Cytoplasm</location>
        <location evidence="1">Cytoskeleton</location>
        <location evidence="1">Cilium axoneme</location>
    </subcellularLocation>
</comment>
<organism evidence="2 3">
    <name type="scientific">Tetradesmus obliquus</name>
    <name type="common">Green alga</name>
    <name type="synonym">Acutodesmus obliquus</name>
    <dbReference type="NCBI Taxonomy" id="3088"/>
    <lineage>
        <taxon>Eukaryota</taxon>
        <taxon>Viridiplantae</taxon>
        <taxon>Chlorophyta</taxon>
        <taxon>core chlorophytes</taxon>
        <taxon>Chlorophyceae</taxon>
        <taxon>CS clade</taxon>
        <taxon>Sphaeropleales</taxon>
        <taxon>Scenedesmaceae</taxon>
        <taxon>Tetradesmus</taxon>
    </lineage>
</organism>
<dbReference type="GO" id="GO:0005930">
    <property type="term" value="C:axoneme"/>
    <property type="evidence" value="ECO:0007669"/>
    <property type="project" value="UniProtKB-SubCell"/>
</dbReference>
<dbReference type="AlphaFoldDB" id="A0A383W4I3"/>
<gene>
    <name evidence="2" type="ORF">BQ4739_LOCUS12263</name>
</gene>
<dbReference type="InterPro" id="IPR032675">
    <property type="entry name" value="LRR_dom_sf"/>
</dbReference>
<evidence type="ECO:0000313" key="3">
    <source>
        <dbReference type="Proteomes" id="UP000256970"/>
    </source>
</evidence>
<keyword evidence="3" id="KW-1185">Reference proteome</keyword>
<protein>
    <submittedName>
        <fullName evidence="2">Uncharacterized protein</fullName>
    </submittedName>
</protein>
<evidence type="ECO:0000256" key="1">
    <source>
        <dbReference type="ARBA" id="ARBA00004430"/>
    </source>
</evidence>
<name>A0A383W4I3_TETOB</name>
<sequence length="565" mass="62061">MPKADDTGLWRRRDPEGYRKFWQTSHWDVLSVFIHQREAVLLDQAVLCSLLATSKDVRAAILEGSCRGQACIRFEAKSDLKRVRRFSLWLQRHAKVVRELELLLGQGWATLADLQTAEASVAAGLHTAAAQQSLAVQAYSCKPATPSMQLALLQHLGSSLSSVSFTCHDWVCGGDAPSAGFKARWRGVLGQPAAAAAALGRLRSLEVHQSYKCGSTVAGRLQRLTGQGEVAAGDMQQLPSTLQELQVALCEGSQQLNLAHLSALTQLQLRGDYKLAGGDRLPANLTAATLLCGGDAAVLLPQLSRLQQLELGDKCMLAAAQLTQLPSWLPTLTELHLAYSCKTFPSPPNLAAEAAAWPGLPLRQLSLHGLSVPVAVLQRLAELPGGVRSLELNFCEFESTPRQVAKVLKGMYKLRELKMRRLFHAPASCSLMAGTRELMRTLGCIHLHTLEVDDMPLGNFVQKLAAETDRWLERQLPLQRLVLSNCNLNNRATYAVLKACRNLRELSLRHNLPGGMGDRAFGDGNDEWTWRRHVQLPKLLWLDVRCTRVTPAGVAHLPGTKLFSY</sequence>
<dbReference type="SUPFAM" id="SSF52047">
    <property type="entry name" value="RNI-like"/>
    <property type="match status" value="1"/>
</dbReference>
<dbReference type="Proteomes" id="UP000256970">
    <property type="component" value="Unassembled WGS sequence"/>
</dbReference>
<proteinExistence type="predicted"/>
<dbReference type="Gene3D" id="3.80.10.10">
    <property type="entry name" value="Ribonuclease Inhibitor"/>
    <property type="match status" value="1"/>
</dbReference>
<reference evidence="2 3" key="1">
    <citation type="submission" date="2016-10" db="EMBL/GenBank/DDBJ databases">
        <authorList>
            <person name="Cai Z."/>
        </authorList>
    </citation>
    <scope>NUCLEOTIDE SEQUENCE [LARGE SCALE GENOMIC DNA]</scope>
</reference>
<accession>A0A383W4I3</accession>
<evidence type="ECO:0000313" key="2">
    <source>
        <dbReference type="EMBL" id="SZX72103.1"/>
    </source>
</evidence>
<dbReference type="EMBL" id="FNXT01001103">
    <property type="protein sequence ID" value="SZX72103.1"/>
    <property type="molecule type" value="Genomic_DNA"/>
</dbReference>